<dbReference type="EMBL" id="JALAAR010000003">
    <property type="protein sequence ID" value="MEH8016676.1"/>
    <property type="molecule type" value="Genomic_DNA"/>
</dbReference>
<proteinExistence type="inferred from homology"/>
<dbReference type="Pfam" id="PF03748">
    <property type="entry name" value="FliL"/>
    <property type="match status" value="1"/>
</dbReference>
<evidence type="ECO:0000256" key="8">
    <source>
        <dbReference type="ARBA" id="ARBA00022989"/>
    </source>
</evidence>
<dbReference type="Proteomes" id="UP001375382">
    <property type="component" value="Unassembled WGS sequence"/>
</dbReference>
<keyword evidence="9 10" id="KW-0472">Membrane</keyword>
<dbReference type="RefSeq" id="WP_335735092.1">
    <property type="nucleotide sequence ID" value="NZ_JALAAR010000003.1"/>
</dbReference>
<evidence type="ECO:0000256" key="9">
    <source>
        <dbReference type="ARBA" id="ARBA00023136"/>
    </source>
</evidence>
<evidence type="ECO:0000313" key="11">
    <source>
        <dbReference type="EMBL" id="MEH8016676.1"/>
    </source>
</evidence>
<comment type="subcellular location">
    <subcellularLocation>
        <location evidence="10">Cell inner membrane</location>
    </subcellularLocation>
    <subcellularLocation>
        <location evidence="2">Cell membrane</location>
        <topology evidence="2">Single-pass membrane protein</topology>
    </subcellularLocation>
</comment>
<keyword evidence="11" id="KW-0282">Flagellum</keyword>
<keyword evidence="10" id="KW-0997">Cell inner membrane</keyword>
<evidence type="ECO:0000256" key="1">
    <source>
        <dbReference type="ARBA" id="ARBA00002254"/>
    </source>
</evidence>
<evidence type="ECO:0000256" key="4">
    <source>
        <dbReference type="ARBA" id="ARBA00022475"/>
    </source>
</evidence>
<reference evidence="11 12" key="1">
    <citation type="journal article" date="2023" name="Ecotoxicol. Environ. Saf.">
        <title>Mercury remediation potential of mercury-resistant strain Rheinheimera metallidurans sp. nov. isolated from a municipal waste dumping site.</title>
        <authorList>
            <person name="Yadav V."/>
            <person name="Manjhi A."/>
            <person name="Vadakedath N."/>
        </authorList>
    </citation>
    <scope>NUCLEOTIDE SEQUENCE [LARGE SCALE GENOMIC DNA]</scope>
    <source>
        <strain evidence="11 12">E-49</strain>
    </source>
</reference>
<keyword evidence="5 10" id="KW-0145">Chemotaxis</keyword>
<dbReference type="PANTHER" id="PTHR35091:SF2">
    <property type="entry name" value="FLAGELLAR PROTEIN FLIL"/>
    <property type="match status" value="1"/>
</dbReference>
<evidence type="ECO:0000256" key="3">
    <source>
        <dbReference type="ARBA" id="ARBA00008281"/>
    </source>
</evidence>
<keyword evidence="11" id="KW-0969">Cilium</keyword>
<organism evidence="11 12">
    <name type="scientific">Rheinheimera muenzenbergensis</name>
    <dbReference type="NCBI Taxonomy" id="1193628"/>
    <lineage>
        <taxon>Bacteria</taxon>
        <taxon>Pseudomonadati</taxon>
        <taxon>Pseudomonadota</taxon>
        <taxon>Gammaproteobacteria</taxon>
        <taxon>Chromatiales</taxon>
        <taxon>Chromatiaceae</taxon>
        <taxon>Rheinheimera</taxon>
    </lineage>
</organism>
<evidence type="ECO:0000256" key="10">
    <source>
        <dbReference type="RuleBase" id="RU364125"/>
    </source>
</evidence>
<evidence type="ECO:0000256" key="7">
    <source>
        <dbReference type="ARBA" id="ARBA00022779"/>
    </source>
</evidence>
<keyword evidence="12" id="KW-1185">Reference proteome</keyword>
<protein>
    <recommendedName>
        <fullName evidence="10">Flagellar protein FliL</fullName>
    </recommendedName>
</protein>
<keyword evidence="7 10" id="KW-0283">Flagellar rotation</keyword>
<evidence type="ECO:0000256" key="6">
    <source>
        <dbReference type="ARBA" id="ARBA00022692"/>
    </source>
</evidence>
<name>A0ABU8C438_9GAMM</name>
<comment type="similarity">
    <text evidence="3 10">Belongs to the FliL family.</text>
</comment>
<sequence>MRILMLVIAAAILLAAGGGGAYYLLSKQQATVAELQKTQFFPLERFVISVDSAQHSRYLVLELTLLSHDSQVMAQLPDATPLLRNALVEHFSNVSHSEVKSGFKDIPAMQQALLDKFNHTLRQHSLSYQLEQVLVTNVFIQ</sequence>
<accession>A0ABU8C438</accession>
<evidence type="ECO:0000256" key="2">
    <source>
        <dbReference type="ARBA" id="ARBA00004162"/>
    </source>
</evidence>
<dbReference type="PANTHER" id="PTHR35091">
    <property type="entry name" value="FLAGELLAR PROTEIN FLIL"/>
    <property type="match status" value="1"/>
</dbReference>
<comment type="caution">
    <text evidence="11">The sequence shown here is derived from an EMBL/GenBank/DDBJ whole genome shotgun (WGS) entry which is preliminary data.</text>
</comment>
<keyword evidence="8" id="KW-1133">Transmembrane helix</keyword>
<evidence type="ECO:0000313" key="12">
    <source>
        <dbReference type="Proteomes" id="UP001375382"/>
    </source>
</evidence>
<dbReference type="InterPro" id="IPR005503">
    <property type="entry name" value="FliL"/>
</dbReference>
<gene>
    <name evidence="11" type="ORF">MN202_05500</name>
</gene>
<keyword evidence="4" id="KW-1003">Cell membrane</keyword>
<keyword evidence="6" id="KW-0812">Transmembrane</keyword>
<keyword evidence="11" id="KW-0966">Cell projection</keyword>
<comment type="function">
    <text evidence="1 10">Controls the rotational direction of flagella during chemotaxis.</text>
</comment>
<evidence type="ECO:0000256" key="5">
    <source>
        <dbReference type="ARBA" id="ARBA00022500"/>
    </source>
</evidence>